<proteinExistence type="predicted"/>
<dbReference type="Proteomes" id="UP000468327">
    <property type="component" value="Unassembled WGS sequence"/>
</dbReference>
<comment type="caution">
    <text evidence="7">The sequence shown here is derived from an EMBL/GenBank/DDBJ whole genome shotgun (WGS) entry which is preliminary data.</text>
</comment>
<evidence type="ECO:0000256" key="2">
    <source>
        <dbReference type="ARBA" id="ARBA00033787"/>
    </source>
</evidence>
<reference evidence="8" key="1">
    <citation type="submission" date="2018-05" db="EMBL/GenBank/DDBJ databases">
        <title>Genome Sequencing of selected type strains of the family Eggerthellaceae.</title>
        <authorList>
            <person name="Danylec N."/>
            <person name="Stoll D.A."/>
            <person name="Doetsch A."/>
            <person name="Huch M."/>
        </authorList>
    </citation>
    <scope>NUCLEOTIDE SEQUENCE [LARGE SCALE GENOMIC DNA]</scope>
    <source>
        <strain evidence="8">DSM 27213</strain>
    </source>
</reference>
<dbReference type="SUPFAM" id="SSF47240">
    <property type="entry name" value="Ferritin-like"/>
    <property type="match status" value="1"/>
</dbReference>
<evidence type="ECO:0000313" key="7">
    <source>
        <dbReference type="EMBL" id="ROT88089.1"/>
    </source>
</evidence>
<dbReference type="GO" id="GO:0140737">
    <property type="term" value="C:encapsulin nanocompartment"/>
    <property type="evidence" value="ECO:0007669"/>
    <property type="project" value="UniProtKB-SubCell"/>
</dbReference>
<evidence type="ECO:0000256" key="3">
    <source>
        <dbReference type="SAM" id="MobiDB-lite"/>
    </source>
</evidence>
<dbReference type="InterPro" id="IPR009078">
    <property type="entry name" value="Ferritin-like_SF"/>
</dbReference>
<dbReference type="InterPro" id="IPR003251">
    <property type="entry name" value="Rr_diiron-bd_dom"/>
</dbReference>
<reference evidence="6 10" key="5">
    <citation type="submission" date="2019-11" db="EMBL/GenBank/DDBJ databases">
        <title>Whole genome shotgun sequencing (WGS) data from Adlercreutzia equolifaciens ResAG-91, Eggerthella lenta MRI-F36, MRI-F37, MRI-F40, ResAG-49, ResAG-88, ResAG-121, ResAG-145, and Gordonibacter sp. ResAG-5, ResAG-26, ResAG-43, ResAG-50, ResAG-59.</title>
        <authorList>
            <person name="Stoll D.A."/>
            <person name="Danylec N."/>
            <person name="Franz C.M.A.P."/>
            <person name="Huch M."/>
        </authorList>
    </citation>
    <scope>NUCLEOTIDE SEQUENCE [LARGE SCALE GENOMIC DNA]</scope>
    <source>
        <strain evidence="6 10">ResAG-59</strain>
    </source>
</reference>
<dbReference type="GO" id="GO:0046872">
    <property type="term" value="F:metal ion binding"/>
    <property type="evidence" value="ECO:0007669"/>
    <property type="project" value="InterPro"/>
</dbReference>
<dbReference type="EMBL" id="WPOC01000029">
    <property type="protein sequence ID" value="MVN16331.1"/>
    <property type="molecule type" value="Genomic_DNA"/>
</dbReference>
<dbReference type="EMBL" id="QIBW01000024">
    <property type="protein sequence ID" value="ROT88089.1"/>
    <property type="molecule type" value="Genomic_DNA"/>
</dbReference>
<dbReference type="PANTHER" id="PTHR37165:SF1">
    <property type="entry name" value="TYPE 1 ENCAPSULIN SHELL PROTEIN"/>
    <property type="match status" value="1"/>
</dbReference>
<dbReference type="Proteomes" id="UP000285258">
    <property type="component" value="Unassembled WGS sequence"/>
</dbReference>
<dbReference type="Gene3D" id="6.10.140.1960">
    <property type="match status" value="1"/>
</dbReference>
<evidence type="ECO:0000313" key="10">
    <source>
        <dbReference type="Proteomes" id="UP000468327"/>
    </source>
</evidence>
<dbReference type="AlphaFoldDB" id="A0A1Y4G004"/>
<evidence type="ECO:0000313" key="8">
    <source>
        <dbReference type="Proteomes" id="UP000285258"/>
    </source>
</evidence>
<evidence type="ECO:0000259" key="4">
    <source>
        <dbReference type="Pfam" id="PF02915"/>
    </source>
</evidence>
<accession>A0A1Y4G004</accession>
<evidence type="ECO:0000256" key="1">
    <source>
        <dbReference type="ARBA" id="ARBA00033738"/>
    </source>
</evidence>
<dbReference type="GO" id="GO:0016491">
    <property type="term" value="F:oxidoreductase activity"/>
    <property type="evidence" value="ECO:0007669"/>
    <property type="project" value="InterPro"/>
</dbReference>
<dbReference type="Pfam" id="PF02915">
    <property type="entry name" value="Rubrerythrin"/>
    <property type="match status" value="1"/>
</dbReference>
<sequence>MPELANPFVANVPRTMTKQELVQAVRVELTGELEAQMLYEAHAAATDDEVARKVFLDIADEEKEHMGELLALLQYLDPAEAGHLAEGVGEVEGMMAELGIDKSVADDLMGSSIRNDTGTQEELESGRNSK</sequence>
<feature type="domain" description="Rubrerythrin diiron-binding" evidence="4">
    <location>
        <begin position="29"/>
        <end position="81"/>
    </location>
</feature>
<evidence type="ECO:0000313" key="5">
    <source>
        <dbReference type="EMBL" id="MSA95738.1"/>
    </source>
</evidence>
<name>A0A1Y4G004_9ACTN</name>
<dbReference type="EMBL" id="WKZA01000068">
    <property type="protein sequence ID" value="MSA95738.1"/>
    <property type="molecule type" value="Genomic_DNA"/>
</dbReference>
<dbReference type="PANTHER" id="PTHR37165">
    <property type="entry name" value="PEPTIDASE U56 FAMILY"/>
    <property type="match status" value="1"/>
</dbReference>
<dbReference type="GeneID" id="97354315"/>
<feature type="region of interest" description="Disordered" evidence="3">
    <location>
        <begin position="109"/>
        <end position="130"/>
    </location>
</feature>
<comment type="subcellular location">
    <subcellularLocation>
        <location evidence="1">Encapsulin nanocompartment</location>
    </subcellularLocation>
</comment>
<reference evidence="7" key="3">
    <citation type="journal article" date="2019" name="Microbiol. Resour. Announc.">
        <title>Draft Genome Sequences of Type Strains of Gordonibacter faecihominis, Paraeggerthella hongkongensis, Parvibacter caecicola,Slackia equolifaciens, Slackia faecicanis, and Slackia isoflavoniconvertens.</title>
        <authorList>
            <person name="Danylec N."/>
            <person name="Stoll D.A."/>
            <person name="Dotsch A."/>
            <person name="Huch M."/>
        </authorList>
    </citation>
    <scope>NUCLEOTIDE SEQUENCE</scope>
    <source>
        <strain evidence="7">DSM 27213</strain>
    </source>
</reference>
<dbReference type="InterPro" id="IPR051429">
    <property type="entry name" value="Encapsulin_nc"/>
</dbReference>
<dbReference type="RefSeq" id="WP_087192166.1">
    <property type="nucleotide sequence ID" value="NZ_BAABZN010000001.1"/>
</dbReference>
<reference evidence="7" key="2">
    <citation type="journal article" date="2019" name="Int. J. Syst. Evol. Microbiol.">
        <title>Gordonibacter faecihominis is a later heterotypic synonym of Gordonibacter urolithinfaciens.</title>
        <authorList>
            <person name="Danylec N."/>
            <person name="Stoll D.A."/>
            <person name="Huch M."/>
        </authorList>
    </citation>
    <scope>NUCLEOTIDE SEQUENCE</scope>
    <source>
        <strain evidence="7">DSM 27213</strain>
    </source>
</reference>
<evidence type="ECO:0000313" key="6">
    <source>
        <dbReference type="EMBL" id="MVN16331.1"/>
    </source>
</evidence>
<dbReference type="Proteomes" id="UP000462865">
    <property type="component" value="Unassembled WGS sequence"/>
</dbReference>
<keyword evidence="10" id="KW-1185">Reference proteome</keyword>
<evidence type="ECO:0000313" key="9">
    <source>
        <dbReference type="Proteomes" id="UP000462865"/>
    </source>
</evidence>
<keyword evidence="2" id="KW-1284">Encapsulin nanocompartment</keyword>
<protein>
    <submittedName>
        <fullName evidence="7">Ubiquinone biosynthesis protein COQ7</fullName>
    </submittedName>
</protein>
<feature type="compositionally biased region" description="Polar residues" evidence="3">
    <location>
        <begin position="112"/>
        <end position="123"/>
    </location>
</feature>
<keyword evidence="7" id="KW-0830">Ubiquinone</keyword>
<gene>
    <name evidence="7" type="ORF">DMP12_13460</name>
    <name evidence="5" type="ORF">GKG38_11865</name>
    <name evidence="6" type="ORF">GO738_13450</name>
</gene>
<reference evidence="5 9" key="4">
    <citation type="journal article" date="2019" name="Nat. Med.">
        <title>A library of human gut bacterial isolates paired with longitudinal multiomics data enables mechanistic microbiome research.</title>
        <authorList>
            <person name="Poyet M."/>
            <person name="Groussin M."/>
            <person name="Gibbons S.M."/>
            <person name="Avila-Pacheco J."/>
            <person name="Jiang X."/>
            <person name="Kearney S.M."/>
            <person name="Perrotta A.R."/>
            <person name="Berdy B."/>
            <person name="Zhao S."/>
            <person name="Lieberman T.D."/>
            <person name="Swanson P.K."/>
            <person name="Smith M."/>
            <person name="Roesemann S."/>
            <person name="Alexander J.E."/>
            <person name="Rich S.A."/>
            <person name="Livny J."/>
            <person name="Vlamakis H."/>
            <person name="Clish C."/>
            <person name="Bullock K."/>
            <person name="Deik A."/>
            <person name="Scott J."/>
            <person name="Pierce K.A."/>
            <person name="Xavier R.J."/>
            <person name="Alm E.J."/>
        </authorList>
    </citation>
    <scope>NUCLEOTIDE SEQUENCE [LARGE SCALE GENOMIC DNA]</scope>
    <source>
        <strain evidence="5 9">BIOML-A1</strain>
    </source>
</reference>
<organism evidence="7 8">
    <name type="scientific">Gordonibacter urolithinfaciens</name>
    <dbReference type="NCBI Taxonomy" id="1335613"/>
    <lineage>
        <taxon>Bacteria</taxon>
        <taxon>Bacillati</taxon>
        <taxon>Actinomycetota</taxon>
        <taxon>Coriobacteriia</taxon>
        <taxon>Eggerthellales</taxon>
        <taxon>Eggerthellaceae</taxon>
        <taxon>Gordonibacter</taxon>
    </lineage>
</organism>